<dbReference type="InterPro" id="IPR024399">
    <property type="entry name" value="DUF2628"/>
</dbReference>
<protein>
    <submittedName>
        <fullName evidence="2">DUF2628 domain-containing protein</fullName>
    </submittedName>
</protein>
<keyword evidence="1" id="KW-0472">Membrane</keyword>
<feature type="transmembrane region" description="Helical" evidence="1">
    <location>
        <begin position="132"/>
        <end position="153"/>
    </location>
</feature>
<evidence type="ECO:0000313" key="2">
    <source>
        <dbReference type="EMBL" id="MCP8968890.1"/>
    </source>
</evidence>
<evidence type="ECO:0000256" key="1">
    <source>
        <dbReference type="SAM" id="Phobius"/>
    </source>
</evidence>
<evidence type="ECO:0000313" key="3">
    <source>
        <dbReference type="Proteomes" id="UP001156102"/>
    </source>
</evidence>
<keyword evidence="1" id="KW-1133">Transmembrane helix</keyword>
<reference evidence="2" key="1">
    <citation type="submission" date="2022-07" db="EMBL/GenBank/DDBJ databases">
        <authorList>
            <person name="Li W.-J."/>
            <person name="Deng Q.-Q."/>
        </authorList>
    </citation>
    <scope>NUCLEOTIDE SEQUENCE</scope>
    <source>
        <strain evidence="2">SYSU M60031</strain>
    </source>
</reference>
<feature type="transmembrane region" description="Helical" evidence="1">
    <location>
        <begin position="27"/>
        <end position="43"/>
    </location>
</feature>
<dbReference type="Proteomes" id="UP001156102">
    <property type="component" value="Unassembled WGS sequence"/>
</dbReference>
<accession>A0AA42BPA0</accession>
<dbReference type="EMBL" id="JANCLT010000004">
    <property type="protein sequence ID" value="MCP8968890.1"/>
    <property type="molecule type" value="Genomic_DNA"/>
</dbReference>
<feature type="transmembrane region" description="Helical" evidence="1">
    <location>
        <begin position="75"/>
        <end position="96"/>
    </location>
</feature>
<name>A0AA42BPA0_9BACI</name>
<dbReference type="Pfam" id="PF10947">
    <property type="entry name" value="DUF2628"/>
    <property type="match status" value="1"/>
</dbReference>
<dbReference type="AlphaFoldDB" id="A0AA42BPA0"/>
<dbReference type="RefSeq" id="WP_254758800.1">
    <property type="nucleotide sequence ID" value="NZ_JANCLT010000004.1"/>
</dbReference>
<feature type="transmembrane region" description="Helical" evidence="1">
    <location>
        <begin position="49"/>
        <end position="68"/>
    </location>
</feature>
<gene>
    <name evidence="2" type="ORF">NK662_10100</name>
</gene>
<organism evidence="2 3">
    <name type="scientific">Ectobacillus ponti</name>
    <dbReference type="NCBI Taxonomy" id="2961894"/>
    <lineage>
        <taxon>Bacteria</taxon>
        <taxon>Bacillati</taxon>
        <taxon>Bacillota</taxon>
        <taxon>Bacilli</taxon>
        <taxon>Bacillales</taxon>
        <taxon>Bacillaceae</taxon>
        <taxon>Ectobacillus</taxon>
    </lineage>
</organism>
<keyword evidence="1" id="KW-0812">Transmembrane</keyword>
<proteinExistence type="predicted"/>
<comment type="caution">
    <text evidence="2">The sequence shown here is derived from an EMBL/GenBank/DDBJ whole genome shotgun (WGS) entry which is preliminary data.</text>
</comment>
<keyword evidence="3" id="KW-1185">Reference proteome</keyword>
<sequence>MKTEDIHRFAGKNAGYYERAWRKKKRVAWNSAAFLFHAAWLGFRKMYLYAILFFLLLTVAHALAYAAGWNYALPIINITIPALLVVLAAMAGLGLFGNHLYRLHAQRKAGKAAGVEEEAKHFFLQAAGGTSWLGVLFVVCLGVVAHVASHVLFPTQLDIIRTVKNSSLYNYPLYEIGETFEEYFQDPSWTYSHAPDGLEMVEFHGTDKEYGRVDMQFLVDYRMKEIEPYSLKVSGKERTEKQMGELLDRVFHVETPFELDDQLDEGSKKSAM</sequence>